<dbReference type="RefSeq" id="WP_225697163.1">
    <property type="nucleotide sequence ID" value="NZ_JAIXNE010000001.1"/>
</dbReference>
<evidence type="ECO:0000313" key="3">
    <source>
        <dbReference type="EMBL" id="MCA6074058.1"/>
    </source>
</evidence>
<evidence type="ECO:0000259" key="2">
    <source>
        <dbReference type="Pfam" id="PF03703"/>
    </source>
</evidence>
<reference evidence="3" key="1">
    <citation type="submission" date="2021-09" db="EMBL/GenBank/DDBJ databases">
        <title>Fulvivirga sp. isolated from coastal sediment.</title>
        <authorList>
            <person name="Yu H."/>
        </authorList>
    </citation>
    <scope>NUCLEOTIDE SEQUENCE</scope>
    <source>
        <strain evidence="3">1062</strain>
    </source>
</reference>
<sequence length="168" mass="19079">MTFENNPIAPEELPEIQDAVFHDHPVRFRKKKLIIRLIVFVILLAGPVALIFTGNMLVVILSFVAWTLLFSFSVLIVFKEFPKRAYALREKDITYRKGWIFHSVTSVPFNRIQHSEIDQGPLDRAFSLASLNLYTAGGSGSDLTIPGLPYEEAVRLREYVARKTAADE</sequence>
<dbReference type="Pfam" id="PF03703">
    <property type="entry name" value="bPH_2"/>
    <property type="match status" value="1"/>
</dbReference>
<feature type="transmembrane region" description="Helical" evidence="1">
    <location>
        <begin position="33"/>
        <end position="52"/>
    </location>
</feature>
<keyword evidence="1" id="KW-0812">Transmembrane</keyword>
<accession>A0A9X1KUX9</accession>
<gene>
    <name evidence="3" type="ORF">LDX50_04220</name>
</gene>
<protein>
    <submittedName>
        <fullName evidence="3">PH domain-containing protein</fullName>
    </submittedName>
</protein>
<keyword evidence="4" id="KW-1185">Reference proteome</keyword>
<dbReference type="AlphaFoldDB" id="A0A9X1KUX9"/>
<dbReference type="Proteomes" id="UP001139409">
    <property type="component" value="Unassembled WGS sequence"/>
</dbReference>
<evidence type="ECO:0000256" key="1">
    <source>
        <dbReference type="SAM" id="Phobius"/>
    </source>
</evidence>
<keyword evidence="1" id="KW-0472">Membrane</keyword>
<dbReference type="PANTHER" id="PTHR34473:SF2">
    <property type="entry name" value="UPF0699 TRANSMEMBRANE PROTEIN YDBT"/>
    <property type="match status" value="1"/>
</dbReference>
<organism evidence="3 4">
    <name type="scientific">Fulvivirga sedimenti</name>
    <dbReference type="NCBI Taxonomy" id="2879465"/>
    <lineage>
        <taxon>Bacteria</taxon>
        <taxon>Pseudomonadati</taxon>
        <taxon>Bacteroidota</taxon>
        <taxon>Cytophagia</taxon>
        <taxon>Cytophagales</taxon>
        <taxon>Fulvivirgaceae</taxon>
        <taxon>Fulvivirga</taxon>
    </lineage>
</organism>
<evidence type="ECO:0000313" key="4">
    <source>
        <dbReference type="Proteomes" id="UP001139409"/>
    </source>
</evidence>
<feature type="domain" description="YdbS-like PH" evidence="2">
    <location>
        <begin position="86"/>
        <end position="159"/>
    </location>
</feature>
<dbReference type="EMBL" id="JAIXNE010000001">
    <property type="protein sequence ID" value="MCA6074058.1"/>
    <property type="molecule type" value="Genomic_DNA"/>
</dbReference>
<proteinExistence type="predicted"/>
<keyword evidence="1" id="KW-1133">Transmembrane helix</keyword>
<feature type="transmembrane region" description="Helical" evidence="1">
    <location>
        <begin position="58"/>
        <end position="78"/>
    </location>
</feature>
<dbReference type="PANTHER" id="PTHR34473">
    <property type="entry name" value="UPF0699 TRANSMEMBRANE PROTEIN YDBS"/>
    <property type="match status" value="1"/>
</dbReference>
<name>A0A9X1KUX9_9BACT</name>
<dbReference type="InterPro" id="IPR005182">
    <property type="entry name" value="YdbS-like_PH"/>
</dbReference>
<comment type="caution">
    <text evidence="3">The sequence shown here is derived from an EMBL/GenBank/DDBJ whole genome shotgun (WGS) entry which is preliminary data.</text>
</comment>